<reference evidence="1" key="1">
    <citation type="journal article" date="2015" name="Nature">
        <title>Complex archaea that bridge the gap between prokaryotes and eukaryotes.</title>
        <authorList>
            <person name="Spang A."/>
            <person name="Saw J.H."/>
            <person name="Jorgensen S.L."/>
            <person name="Zaremba-Niedzwiedzka K."/>
            <person name="Martijn J."/>
            <person name="Lind A.E."/>
            <person name="van Eijk R."/>
            <person name="Schleper C."/>
            <person name="Guy L."/>
            <person name="Ettema T.J."/>
        </authorList>
    </citation>
    <scope>NUCLEOTIDE SEQUENCE</scope>
</reference>
<organism evidence="1">
    <name type="scientific">marine sediment metagenome</name>
    <dbReference type="NCBI Taxonomy" id="412755"/>
    <lineage>
        <taxon>unclassified sequences</taxon>
        <taxon>metagenomes</taxon>
        <taxon>ecological metagenomes</taxon>
    </lineage>
</organism>
<accession>A0A0F9ECR4</accession>
<dbReference type="AlphaFoldDB" id="A0A0F9ECR4"/>
<comment type="caution">
    <text evidence="1">The sequence shown here is derived from an EMBL/GenBank/DDBJ whole genome shotgun (WGS) entry which is preliminary data.</text>
</comment>
<dbReference type="EMBL" id="LAZR01027971">
    <property type="protein sequence ID" value="KKL64026.1"/>
    <property type="molecule type" value="Genomic_DNA"/>
</dbReference>
<gene>
    <name evidence="1" type="ORF">LCGC14_2169200</name>
</gene>
<sequence>MSNTKPSPIKTAVLFLTIVLSVAAPAATNLHSSELYDLVYTTQPLDDGKLMFLRLRNPLRDPALRTFEIYVFTPDSGKISFLQKYNEMLYLPPAVSRDKSTIVYHSIIEGNDFLVTKNIQTGKSTRLRFDTGGYFVNLGLDYDNDTVAAIIKRGENKQAVYLISNRA</sequence>
<proteinExistence type="predicted"/>
<dbReference type="SUPFAM" id="SSF69304">
    <property type="entry name" value="Tricorn protease N-terminal domain"/>
    <property type="match status" value="1"/>
</dbReference>
<protein>
    <submittedName>
        <fullName evidence="1">Uncharacterized protein</fullName>
    </submittedName>
</protein>
<name>A0A0F9ECR4_9ZZZZ</name>
<evidence type="ECO:0000313" key="1">
    <source>
        <dbReference type="EMBL" id="KKL64026.1"/>
    </source>
</evidence>
<feature type="non-terminal residue" evidence="1">
    <location>
        <position position="167"/>
    </location>
</feature>